<dbReference type="PANTHER" id="PTHR10775">
    <property type="entry name" value="OS08G0208400 PROTEIN"/>
    <property type="match status" value="1"/>
</dbReference>
<reference evidence="3" key="2">
    <citation type="submission" date="2025-08" db="UniProtKB">
        <authorList>
            <consortium name="RefSeq"/>
        </authorList>
    </citation>
    <scope>IDENTIFICATION</scope>
    <source>
        <tissue evidence="3">Leaf</tissue>
    </source>
</reference>
<accession>A0A9R0K2Z0</accession>
<sequence>MDSSDMLKKRLEWMECDDRTNSLYINGVNEFLYFAFGDLANSSDIGEDEIKVPCPCNRCNNSTHKTKDEIFNDLLLNGIVRGYVRWVYHGEFKPPQKRKRADLGDGNSDDIRRMIYDRSGPAFFNDRVDEEFGDEQADGFDDEQVNLEPKVHEYAKGSKEAKMLDSLMKDAEQTPYPGCENYSKLSCILKLFQIKCMDGMTNKAFNNNLKMYKDVLPKGADVPSNYYEARKMITDLGFDYEKIEACKNDCMIFWKENAKLVKCTICDRKSDRKSPKVLRYFPLKPRLQRLFMSSKTASDMRWHAESREEEPEVLTHPADGKAWKHFDEKHQSFAL</sequence>
<evidence type="ECO:0000259" key="1">
    <source>
        <dbReference type="Pfam" id="PF13963"/>
    </source>
</evidence>
<keyword evidence="2" id="KW-1185">Reference proteome</keyword>
<name>A0A9R0K2Z0_SPIOL</name>
<evidence type="ECO:0000313" key="2">
    <source>
        <dbReference type="Proteomes" id="UP000813463"/>
    </source>
</evidence>
<dbReference type="Pfam" id="PF13963">
    <property type="entry name" value="Transpos_assoc"/>
    <property type="match status" value="1"/>
</dbReference>
<dbReference type="InterPro" id="IPR029480">
    <property type="entry name" value="Transpos_assoc"/>
</dbReference>
<dbReference type="KEGG" id="soe:110794981"/>
<reference evidence="2" key="1">
    <citation type="journal article" date="2021" name="Nat. Commun.">
        <title>Genomic analyses provide insights into spinach domestication and the genetic basis of agronomic traits.</title>
        <authorList>
            <person name="Cai X."/>
            <person name="Sun X."/>
            <person name="Xu C."/>
            <person name="Sun H."/>
            <person name="Wang X."/>
            <person name="Ge C."/>
            <person name="Zhang Z."/>
            <person name="Wang Q."/>
            <person name="Fei Z."/>
            <person name="Jiao C."/>
            <person name="Wang Q."/>
        </authorList>
    </citation>
    <scope>NUCLEOTIDE SEQUENCE [LARGE SCALE GENOMIC DNA]</scope>
    <source>
        <strain evidence="2">cv. Varoflay</strain>
    </source>
</reference>
<dbReference type="PANTHER" id="PTHR10775:SF170">
    <property type="entry name" value="TRANSPOSASE-ASSOCIATED DOMAIN-CONTAINING PROTEIN-RELATED"/>
    <property type="match status" value="1"/>
</dbReference>
<feature type="domain" description="Transposase-associated" evidence="1">
    <location>
        <begin position="12"/>
        <end position="91"/>
    </location>
</feature>
<dbReference type="AlphaFoldDB" id="A0A9R0K2Z0"/>
<organism evidence="2 3">
    <name type="scientific">Spinacia oleracea</name>
    <name type="common">Spinach</name>
    <dbReference type="NCBI Taxonomy" id="3562"/>
    <lineage>
        <taxon>Eukaryota</taxon>
        <taxon>Viridiplantae</taxon>
        <taxon>Streptophyta</taxon>
        <taxon>Embryophyta</taxon>
        <taxon>Tracheophyta</taxon>
        <taxon>Spermatophyta</taxon>
        <taxon>Magnoliopsida</taxon>
        <taxon>eudicotyledons</taxon>
        <taxon>Gunneridae</taxon>
        <taxon>Pentapetalae</taxon>
        <taxon>Caryophyllales</taxon>
        <taxon>Chenopodiaceae</taxon>
        <taxon>Chenopodioideae</taxon>
        <taxon>Anserineae</taxon>
        <taxon>Spinacia</taxon>
    </lineage>
</organism>
<dbReference type="RefSeq" id="XP_021855645.2">
    <property type="nucleotide sequence ID" value="XM_021999953.2"/>
</dbReference>
<dbReference type="GeneID" id="110794981"/>
<proteinExistence type="predicted"/>
<dbReference type="Proteomes" id="UP000813463">
    <property type="component" value="Chromosome 5"/>
</dbReference>
<gene>
    <name evidence="3" type="primary">LOC110794981</name>
</gene>
<evidence type="ECO:0000313" key="3">
    <source>
        <dbReference type="RefSeq" id="XP_021855645.2"/>
    </source>
</evidence>
<protein>
    <recommendedName>
        <fullName evidence="1">Transposase-associated domain-containing protein</fullName>
    </recommendedName>
</protein>